<dbReference type="RefSeq" id="WP_267611890.1">
    <property type="nucleotide sequence ID" value="NZ_JAOVZQ010000001.1"/>
</dbReference>
<dbReference type="InterPro" id="IPR005511">
    <property type="entry name" value="SMP-30"/>
</dbReference>
<proteinExistence type="inferred from homology"/>
<keyword evidence="4" id="KW-1185">Reference proteome</keyword>
<comment type="similarity">
    <text evidence="1">Belongs to the SMP-30/CGR1 family.</text>
</comment>
<evidence type="ECO:0000259" key="2">
    <source>
        <dbReference type="Pfam" id="PF08450"/>
    </source>
</evidence>
<evidence type="ECO:0000256" key="1">
    <source>
        <dbReference type="ARBA" id="ARBA00008853"/>
    </source>
</evidence>
<organism evidence="3 4">
    <name type="scientific">Hoeflea ulvae</name>
    <dbReference type="NCBI Taxonomy" id="2983764"/>
    <lineage>
        <taxon>Bacteria</taxon>
        <taxon>Pseudomonadati</taxon>
        <taxon>Pseudomonadota</taxon>
        <taxon>Alphaproteobacteria</taxon>
        <taxon>Hyphomicrobiales</taxon>
        <taxon>Rhizobiaceae</taxon>
        <taxon>Hoeflea</taxon>
    </lineage>
</organism>
<dbReference type="InterPro" id="IPR011042">
    <property type="entry name" value="6-blade_b-propeller_TolB-like"/>
</dbReference>
<protein>
    <submittedName>
        <fullName evidence="3">SMP-30/gluconolactonase/LRE family protein</fullName>
    </submittedName>
</protein>
<accession>A0ABT3YDK0</accession>
<evidence type="ECO:0000313" key="3">
    <source>
        <dbReference type="EMBL" id="MCY0093951.1"/>
    </source>
</evidence>
<dbReference type="PANTHER" id="PTHR10907">
    <property type="entry name" value="REGUCALCIN"/>
    <property type="match status" value="1"/>
</dbReference>
<sequence length="297" mass="31605">MSVETVLHSGSTLNNAPACLLGEGPTYDPHSGTAWWFDILGRKLVEYVLASDSATFHELPEMGSVLARVDGARQVIVTETGLHLRHVATGKLERITPIEADNAVTRSNDGRVHVCGALWFGTMGKHAEHGAGAIYHVARGVVTRLYDSVSIPNAICFSPDGSIAYFTDTADGRLMRVAIDPATALPVGEPMVFFDHRGGDGGLDGAVCDRDGMIWNARWGAGCVDAYSPEGKRVTSLKVPAGRTTCPAFVGPDADRLLVTSASENMSAEQLAADPGAGSTFLLEHPVKGRFEPDYIL</sequence>
<feature type="domain" description="SMP-30/Gluconolactonase/LRE-like region" evidence="2">
    <location>
        <begin position="21"/>
        <end position="263"/>
    </location>
</feature>
<dbReference type="PRINTS" id="PR01790">
    <property type="entry name" value="SMP30FAMILY"/>
</dbReference>
<dbReference type="Pfam" id="PF08450">
    <property type="entry name" value="SGL"/>
    <property type="match status" value="1"/>
</dbReference>
<dbReference type="EMBL" id="JAOVZQ010000001">
    <property type="protein sequence ID" value="MCY0093951.1"/>
    <property type="molecule type" value="Genomic_DNA"/>
</dbReference>
<gene>
    <name evidence="3" type="ORF">OEG82_07945</name>
</gene>
<reference evidence="3" key="1">
    <citation type="submission" date="2022-10" db="EMBL/GenBank/DDBJ databases">
        <title>Hoeflea sp. J2-29, isolated from marine algae.</title>
        <authorList>
            <person name="Kristyanto S."/>
            <person name="Kim J.M."/>
            <person name="Jeon C.O."/>
        </authorList>
    </citation>
    <scope>NUCLEOTIDE SEQUENCE</scope>
    <source>
        <strain evidence="3">J2-29</strain>
    </source>
</reference>
<dbReference type="InterPro" id="IPR013658">
    <property type="entry name" value="SGL"/>
</dbReference>
<comment type="caution">
    <text evidence="3">The sequence shown here is derived from an EMBL/GenBank/DDBJ whole genome shotgun (WGS) entry which is preliminary data.</text>
</comment>
<evidence type="ECO:0000313" key="4">
    <source>
        <dbReference type="Proteomes" id="UP001081283"/>
    </source>
</evidence>
<name>A0ABT3YDK0_9HYPH</name>
<dbReference type="Gene3D" id="2.120.10.30">
    <property type="entry name" value="TolB, C-terminal domain"/>
    <property type="match status" value="1"/>
</dbReference>
<dbReference type="SUPFAM" id="SSF63829">
    <property type="entry name" value="Calcium-dependent phosphotriesterase"/>
    <property type="match status" value="1"/>
</dbReference>
<dbReference type="Proteomes" id="UP001081283">
    <property type="component" value="Unassembled WGS sequence"/>
</dbReference>
<dbReference type="PANTHER" id="PTHR10907:SF47">
    <property type="entry name" value="REGUCALCIN"/>
    <property type="match status" value="1"/>
</dbReference>